<evidence type="ECO:0000313" key="2">
    <source>
        <dbReference type="EMBL" id="CBA17612.1"/>
    </source>
</evidence>
<proteinExistence type="predicted"/>
<dbReference type="GO" id="GO:0004806">
    <property type="term" value="F:triacylglycerol lipase activity"/>
    <property type="evidence" value="ECO:0007669"/>
    <property type="project" value="InterPro"/>
</dbReference>
<dbReference type="PANTHER" id="PTHR34853">
    <property type="match status" value="1"/>
</dbReference>
<dbReference type="PIRSF" id="PIRSF029171">
    <property type="entry name" value="Esterase_LipA"/>
    <property type="match status" value="1"/>
</dbReference>
<dbReference type="AlphaFoldDB" id="D2UGV1"/>
<dbReference type="InterPro" id="IPR005152">
    <property type="entry name" value="Lipase_secreted"/>
</dbReference>
<dbReference type="Pfam" id="PF03583">
    <property type="entry name" value="LIP"/>
    <property type="match status" value="1"/>
</dbReference>
<dbReference type="RefSeq" id="WP_012917605.1">
    <property type="nucleotide sequence ID" value="NC_013722.1"/>
</dbReference>
<protein>
    <submittedName>
        <fullName evidence="2">Hypothetical secreted protein</fullName>
    </submittedName>
</protein>
<name>D2UGV1_XANAP</name>
<feature type="chain" id="PRO_5003038319" evidence="1">
    <location>
        <begin position="29"/>
        <end position="421"/>
    </location>
</feature>
<accession>D2UGV1</accession>
<dbReference type="KEGG" id="xal:XALC_3133"/>
<dbReference type="InterPro" id="IPR029058">
    <property type="entry name" value="AB_hydrolase_fold"/>
</dbReference>
<dbReference type="Gene3D" id="3.40.50.1820">
    <property type="entry name" value="alpha/beta hydrolase"/>
    <property type="match status" value="2"/>
</dbReference>
<evidence type="ECO:0000313" key="3">
    <source>
        <dbReference type="Proteomes" id="UP000001890"/>
    </source>
</evidence>
<dbReference type="GeneID" id="57878452"/>
<dbReference type="SUPFAM" id="SSF53474">
    <property type="entry name" value="alpha/beta-Hydrolases"/>
    <property type="match status" value="1"/>
</dbReference>
<dbReference type="OrthoDB" id="9798122at2"/>
<dbReference type="Proteomes" id="UP000001890">
    <property type="component" value="Chromosome"/>
</dbReference>
<dbReference type="EMBL" id="FP565176">
    <property type="protein sequence ID" value="CBA17612.1"/>
    <property type="molecule type" value="Genomic_DNA"/>
</dbReference>
<dbReference type="ESTHER" id="xanap-d2ugv1">
    <property type="family name" value="Fungal-Bact_LIP"/>
</dbReference>
<gene>
    <name evidence="2" type="ordered locus">XALc_3133</name>
</gene>
<dbReference type="PANTHER" id="PTHR34853:SF1">
    <property type="entry name" value="LIPASE 5"/>
    <property type="match status" value="1"/>
</dbReference>
<dbReference type="Gene3D" id="1.10.260.160">
    <property type="match status" value="1"/>
</dbReference>
<reference evidence="2 3" key="1">
    <citation type="journal article" date="2009" name="BMC Genomics">
        <title>The complete genome sequence of Xanthomonas albilineans provides new insights into the reductive genome evolution of the xylem-limited Xanthomonadaceae.</title>
        <authorList>
            <person name="Pieretti I."/>
            <person name="Royer M."/>
            <person name="Barbe V."/>
            <person name="Carrere S."/>
            <person name="Koebnik R."/>
            <person name="Cociancich S."/>
            <person name="Couloux A."/>
            <person name="Darrasse A."/>
            <person name="Gouzy J."/>
            <person name="Jacques M.A."/>
            <person name="Lauber E."/>
            <person name="Manceau C."/>
            <person name="Mangenot S."/>
            <person name="Poussier S."/>
            <person name="Segurens B."/>
            <person name="Szurek B."/>
            <person name="Verdier V."/>
            <person name="Arlat M."/>
            <person name="Rott P."/>
        </authorList>
    </citation>
    <scope>NUCLEOTIDE SEQUENCE [LARGE SCALE GENOMIC DNA]</scope>
    <source>
        <strain evidence="3">GPE PC73 / CFBP 7063</strain>
    </source>
</reference>
<dbReference type="GO" id="GO:0016042">
    <property type="term" value="P:lipid catabolic process"/>
    <property type="evidence" value="ECO:0007669"/>
    <property type="project" value="InterPro"/>
</dbReference>
<evidence type="ECO:0000256" key="1">
    <source>
        <dbReference type="SAM" id="SignalP"/>
    </source>
</evidence>
<keyword evidence="3" id="KW-1185">Reference proteome</keyword>
<dbReference type="eggNOG" id="COG1073">
    <property type="taxonomic scope" value="Bacteria"/>
</dbReference>
<keyword evidence="1" id="KW-0732">Signal</keyword>
<organism evidence="2 3">
    <name type="scientific">Xanthomonas albilineans (strain GPE PC73 / CFBP 7063)</name>
    <dbReference type="NCBI Taxonomy" id="380358"/>
    <lineage>
        <taxon>Bacteria</taxon>
        <taxon>Pseudomonadati</taxon>
        <taxon>Pseudomonadota</taxon>
        <taxon>Gammaproteobacteria</taxon>
        <taxon>Lysobacterales</taxon>
        <taxon>Lysobacteraceae</taxon>
        <taxon>Xanthomonas</taxon>
    </lineage>
</organism>
<feature type="signal peptide" evidence="1">
    <location>
        <begin position="1"/>
        <end position="28"/>
    </location>
</feature>
<sequence length="421" mass="45277">MAKLQNRLALSALSVMIAGALLPMAASASPARGTVLESAVLANYTRNAIATLLANGQTNDKAKCDVRVAEFTYATIGVNGEPATASGVLLIPGGEQCHGPFPLVSYDQGTETKRSAEQAKEIVEEEKGDDTMVTHLATQGYVVVSSDYLGIGPRSNYPFHPYLHAGSEASATIDAMRAARQVLKKLNTPLSGKVMLTGFSQGGHAAMATQREIEAHLSNEFNLVASAPISGPYALSQTFRDSWSGRNAVGENTFGILLASYAIVGMQHTYQNVYQHPSQVFQDPWANKVEALFPGKYGLIDLFGSDILPGVDKIHRYFQPGFYNDFAKNINNPFLRDLTRNNVINWAPRTPTLLCGSDNDATVPLKNAKTAIAAFKANGSNQVSVLDLGSGNPKDNSALEHLVTEDECTIAVRQGLFDKLR</sequence>
<dbReference type="PATRIC" id="fig|29447.3.peg.3113"/>
<dbReference type="STRING" id="380358.XALC_3133"/>